<evidence type="ECO:0000256" key="1">
    <source>
        <dbReference type="SAM" id="Coils"/>
    </source>
</evidence>
<dbReference type="Proteomes" id="UP001454036">
    <property type="component" value="Unassembled WGS sequence"/>
</dbReference>
<protein>
    <submittedName>
        <fullName evidence="3">Uncharacterized protein</fullName>
    </submittedName>
</protein>
<organism evidence="3 4">
    <name type="scientific">Lithospermum erythrorhizon</name>
    <name type="common">Purple gromwell</name>
    <name type="synonym">Lithospermum officinale var. erythrorhizon</name>
    <dbReference type="NCBI Taxonomy" id="34254"/>
    <lineage>
        <taxon>Eukaryota</taxon>
        <taxon>Viridiplantae</taxon>
        <taxon>Streptophyta</taxon>
        <taxon>Embryophyta</taxon>
        <taxon>Tracheophyta</taxon>
        <taxon>Spermatophyta</taxon>
        <taxon>Magnoliopsida</taxon>
        <taxon>eudicotyledons</taxon>
        <taxon>Gunneridae</taxon>
        <taxon>Pentapetalae</taxon>
        <taxon>asterids</taxon>
        <taxon>lamiids</taxon>
        <taxon>Boraginales</taxon>
        <taxon>Boraginaceae</taxon>
        <taxon>Boraginoideae</taxon>
        <taxon>Lithospermeae</taxon>
        <taxon>Lithospermum</taxon>
    </lineage>
</organism>
<feature type="compositionally biased region" description="Low complexity" evidence="2">
    <location>
        <begin position="106"/>
        <end position="118"/>
    </location>
</feature>
<evidence type="ECO:0000313" key="4">
    <source>
        <dbReference type="Proteomes" id="UP001454036"/>
    </source>
</evidence>
<accession>A0AAV3Q8Z6</accession>
<evidence type="ECO:0000256" key="2">
    <source>
        <dbReference type="SAM" id="MobiDB-lite"/>
    </source>
</evidence>
<feature type="coiled-coil region" evidence="1">
    <location>
        <begin position="313"/>
        <end position="350"/>
    </location>
</feature>
<dbReference type="EMBL" id="BAABME010003409">
    <property type="protein sequence ID" value="GAA0158682.1"/>
    <property type="molecule type" value="Genomic_DNA"/>
</dbReference>
<sequence>MTVCVPRIWMLQGEAKDLPTKTTDDIVVVTRMQSLLPQDDNKLSWYFTDEAILVKAGLVYDKEFNPKAPSDPPSWSVDFNDMVSDWPTLFPRVAITSKTKPRASMIPASSSTTPLASGPSPPAPANPPTTTNSPSIPLAKIPSMLKRLAREPPPSGSQPIKQLKVSAPKKKVPQAPPRDSTEEVILLREESRVDPLSQHSIPQQTSIVDLDSSTTLSDHHEERDFLSNDTSISPPLSNQRPLDTAEAPPTVEESHRQRERKVIVAVQVPPYDDRYTPPKDPYEGFSHTAEYMNEVEVLRKVIATTNKLFDGAKKDMLAEREEHAKLSEALEERDQKMEAALADVKRLKEASVEAVKGWVVEKALQKEKEVALASAAAETKLARVDYQRTINDFLRSPTHSKKVGRECATYLTHVLSHHQVEYPDLVRIFEVEKETYPLWYEGCSLDPPVVG</sequence>
<feature type="compositionally biased region" description="Low complexity" evidence="2">
    <location>
        <begin position="128"/>
        <end position="138"/>
    </location>
</feature>
<feature type="compositionally biased region" description="Polar residues" evidence="2">
    <location>
        <begin position="197"/>
        <end position="216"/>
    </location>
</feature>
<feature type="compositionally biased region" description="Basic and acidic residues" evidence="2">
    <location>
        <begin position="217"/>
        <end position="226"/>
    </location>
</feature>
<evidence type="ECO:0000313" key="3">
    <source>
        <dbReference type="EMBL" id="GAA0158682.1"/>
    </source>
</evidence>
<reference evidence="3 4" key="1">
    <citation type="submission" date="2024-01" db="EMBL/GenBank/DDBJ databases">
        <title>The complete chloroplast genome sequence of Lithospermum erythrorhizon: insights into the phylogenetic relationship among Boraginaceae species and the maternal lineages of purple gromwells.</title>
        <authorList>
            <person name="Okada T."/>
            <person name="Watanabe K."/>
        </authorList>
    </citation>
    <scope>NUCLEOTIDE SEQUENCE [LARGE SCALE GENOMIC DNA]</scope>
</reference>
<comment type="caution">
    <text evidence="3">The sequence shown here is derived from an EMBL/GenBank/DDBJ whole genome shotgun (WGS) entry which is preliminary data.</text>
</comment>
<feature type="compositionally biased region" description="Polar residues" evidence="2">
    <location>
        <begin position="227"/>
        <end position="241"/>
    </location>
</feature>
<keyword evidence="1" id="KW-0175">Coiled coil</keyword>
<gene>
    <name evidence="3" type="ORF">LIER_15640</name>
</gene>
<feature type="compositionally biased region" description="Basic and acidic residues" evidence="2">
    <location>
        <begin position="179"/>
        <end position="193"/>
    </location>
</feature>
<dbReference type="AlphaFoldDB" id="A0AAV3Q8Z6"/>
<name>A0AAV3Q8Z6_LITER</name>
<keyword evidence="4" id="KW-1185">Reference proteome</keyword>
<proteinExistence type="predicted"/>
<feature type="region of interest" description="Disordered" evidence="2">
    <location>
        <begin position="100"/>
        <end position="259"/>
    </location>
</feature>